<evidence type="ECO:0000313" key="2">
    <source>
        <dbReference type="EMBL" id="CAK9234051.1"/>
    </source>
</evidence>
<reference evidence="2" key="1">
    <citation type="submission" date="2024-02" db="EMBL/GenBank/DDBJ databases">
        <authorList>
            <consortium name="ELIXIR-Norway"/>
            <consortium name="Elixir Norway"/>
        </authorList>
    </citation>
    <scope>NUCLEOTIDE SEQUENCE</scope>
</reference>
<keyword evidence="3" id="KW-1185">Reference proteome</keyword>
<proteinExistence type="predicted"/>
<accession>A0ABP0V025</accession>
<name>A0ABP0V025_9BRYO</name>
<dbReference type="Proteomes" id="UP001497512">
    <property type="component" value="Chromosome 8"/>
</dbReference>
<feature type="chain" id="PRO_5046177418" evidence="1">
    <location>
        <begin position="22"/>
        <end position="117"/>
    </location>
</feature>
<protein>
    <submittedName>
        <fullName evidence="2">Uncharacterized protein</fullName>
    </submittedName>
</protein>
<dbReference type="EMBL" id="OZ019900">
    <property type="protein sequence ID" value="CAK9234051.1"/>
    <property type="molecule type" value="Genomic_DNA"/>
</dbReference>
<keyword evidence="1" id="KW-0732">Signal</keyword>
<sequence>MHYRDVMGIVMLLLVATEVGRKFMVIEGLDEAQSVEVTSRDIHGQQFVRRMLTPPADPKTQNPVLCESTGKNCLPGEEVRCLKGYHTGCQCKHIRLCFPQASQCTVYNRTHTQSCGF</sequence>
<gene>
    <name evidence="2" type="ORF">CSSPTR1EN2_LOCUS21964</name>
</gene>
<evidence type="ECO:0000256" key="1">
    <source>
        <dbReference type="SAM" id="SignalP"/>
    </source>
</evidence>
<organism evidence="2 3">
    <name type="scientific">Sphagnum troendelagicum</name>
    <dbReference type="NCBI Taxonomy" id="128251"/>
    <lineage>
        <taxon>Eukaryota</taxon>
        <taxon>Viridiplantae</taxon>
        <taxon>Streptophyta</taxon>
        <taxon>Embryophyta</taxon>
        <taxon>Bryophyta</taxon>
        <taxon>Sphagnophytina</taxon>
        <taxon>Sphagnopsida</taxon>
        <taxon>Sphagnales</taxon>
        <taxon>Sphagnaceae</taxon>
        <taxon>Sphagnum</taxon>
    </lineage>
</organism>
<feature type="signal peptide" evidence="1">
    <location>
        <begin position="1"/>
        <end position="21"/>
    </location>
</feature>
<evidence type="ECO:0000313" key="3">
    <source>
        <dbReference type="Proteomes" id="UP001497512"/>
    </source>
</evidence>